<dbReference type="Proteomes" id="UP000237271">
    <property type="component" value="Unassembled WGS sequence"/>
</dbReference>
<name>A0A2P4XSQ6_9STRA</name>
<organism evidence="1 2">
    <name type="scientific">Phytophthora palmivora</name>
    <dbReference type="NCBI Taxonomy" id="4796"/>
    <lineage>
        <taxon>Eukaryota</taxon>
        <taxon>Sar</taxon>
        <taxon>Stramenopiles</taxon>
        <taxon>Oomycota</taxon>
        <taxon>Peronosporomycetes</taxon>
        <taxon>Peronosporales</taxon>
        <taxon>Peronosporaceae</taxon>
        <taxon>Phytophthora</taxon>
    </lineage>
</organism>
<comment type="caution">
    <text evidence="1">The sequence shown here is derived from an EMBL/GenBank/DDBJ whole genome shotgun (WGS) entry which is preliminary data.</text>
</comment>
<evidence type="ECO:0000313" key="1">
    <source>
        <dbReference type="EMBL" id="POM68547.1"/>
    </source>
</evidence>
<proteinExistence type="predicted"/>
<reference evidence="1 2" key="1">
    <citation type="journal article" date="2017" name="Genome Biol. Evol.">
        <title>Phytophthora megakarya and P. palmivora, closely related causal agents of cacao black pod rot, underwent increases in genome sizes and gene numbers by different mechanisms.</title>
        <authorList>
            <person name="Ali S.S."/>
            <person name="Shao J."/>
            <person name="Lary D.J."/>
            <person name="Kronmiller B."/>
            <person name="Shen D."/>
            <person name="Strem M.D."/>
            <person name="Amoako-Attah I."/>
            <person name="Akrofi A.Y."/>
            <person name="Begoude B.A."/>
            <person name="Ten Hoopen G.M."/>
            <person name="Coulibaly K."/>
            <person name="Kebe B.I."/>
            <person name="Melnick R.L."/>
            <person name="Guiltinan M.J."/>
            <person name="Tyler B.M."/>
            <person name="Meinhardt L.W."/>
            <person name="Bailey B.A."/>
        </authorList>
    </citation>
    <scope>NUCLEOTIDE SEQUENCE [LARGE SCALE GENOMIC DNA]</scope>
    <source>
        <strain evidence="2">sbr112.9</strain>
    </source>
</reference>
<dbReference type="EMBL" id="NCKW01008155">
    <property type="protein sequence ID" value="POM68547.1"/>
    <property type="molecule type" value="Genomic_DNA"/>
</dbReference>
<protein>
    <submittedName>
        <fullName evidence="1">Gag protein</fullName>
    </submittedName>
</protein>
<evidence type="ECO:0000313" key="2">
    <source>
        <dbReference type="Proteomes" id="UP000237271"/>
    </source>
</evidence>
<keyword evidence="2" id="KW-1185">Reference proteome</keyword>
<gene>
    <name evidence="1" type="ORF">PHPALM_15285</name>
</gene>
<sequence length="233" mass="25227">MDLDVKFEDFDNTDSYHVLDMDKYDLILDMARLEKHESWIDWCGKSIGARRPAVSTRALTGTPVKVAKTLAPSQLVTRPRLIADRVGLTRRQVPTLKVVTLDVTDQAVETAEKSANGVSSVGSIVGDIGPQGDNVVPQTAEAVEESAEDVSGVRNVVPRKVQDTEKKSESAAGVSSVELVIRSRDSCQVKAGSVHLETLTEVSALLNLEELSMKDFLAELKAGEIAPEARDLS</sequence>
<dbReference type="OrthoDB" id="110368at2759"/>
<accession>A0A2P4XSQ6</accession>
<dbReference type="AlphaFoldDB" id="A0A2P4XSQ6"/>